<keyword evidence="3" id="KW-1185">Reference proteome</keyword>
<evidence type="ECO:0000313" key="3">
    <source>
        <dbReference type="Proteomes" id="UP000232196"/>
    </source>
</evidence>
<dbReference type="PROSITE" id="PS51257">
    <property type="entry name" value="PROKAR_LIPOPROTEIN"/>
    <property type="match status" value="1"/>
</dbReference>
<dbReference type="Proteomes" id="UP000232196">
    <property type="component" value="Unassembled WGS sequence"/>
</dbReference>
<dbReference type="OrthoDB" id="327124at2"/>
<gene>
    <name evidence="2" type="ORF">CH357_10170</name>
</gene>
<dbReference type="Gene3D" id="1.25.40.10">
    <property type="entry name" value="Tetratricopeptide repeat domain"/>
    <property type="match status" value="1"/>
</dbReference>
<feature type="region of interest" description="Disordered" evidence="1">
    <location>
        <begin position="245"/>
        <end position="267"/>
    </location>
</feature>
<dbReference type="InterPro" id="IPR011990">
    <property type="entry name" value="TPR-like_helical_dom_sf"/>
</dbReference>
<dbReference type="AlphaFoldDB" id="A0A2M9XCI6"/>
<protein>
    <recommendedName>
        <fullName evidence="4">Tetratricopeptide repeat protein</fullName>
    </recommendedName>
</protein>
<reference evidence="2 3" key="1">
    <citation type="submission" date="2017-07" db="EMBL/GenBank/DDBJ databases">
        <title>Leptospira spp. isolated from tropical soils.</title>
        <authorList>
            <person name="Thibeaux R."/>
            <person name="Iraola G."/>
            <person name="Ferres I."/>
            <person name="Bierque E."/>
            <person name="Girault D."/>
            <person name="Soupe-Gilbert M.-E."/>
            <person name="Picardeau M."/>
            <person name="Goarant C."/>
        </authorList>
    </citation>
    <scope>NUCLEOTIDE SEQUENCE [LARGE SCALE GENOMIC DNA]</scope>
    <source>
        <strain evidence="2 3">MCA1-C-A1</strain>
    </source>
</reference>
<evidence type="ECO:0000313" key="2">
    <source>
        <dbReference type="EMBL" id="PJZ25292.1"/>
    </source>
</evidence>
<evidence type="ECO:0000256" key="1">
    <source>
        <dbReference type="SAM" id="MobiDB-lite"/>
    </source>
</evidence>
<proteinExistence type="predicted"/>
<comment type="caution">
    <text evidence="2">The sequence shown here is derived from an EMBL/GenBank/DDBJ whole genome shotgun (WGS) entry which is preliminary data.</text>
</comment>
<evidence type="ECO:0008006" key="4">
    <source>
        <dbReference type="Google" id="ProtNLM"/>
    </source>
</evidence>
<feature type="compositionally biased region" description="Basic and acidic residues" evidence="1">
    <location>
        <begin position="245"/>
        <end position="256"/>
    </location>
</feature>
<name>A0A2M9XCI6_9LEPT</name>
<dbReference type="EMBL" id="NPDN01000005">
    <property type="protein sequence ID" value="PJZ25292.1"/>
    <property type="molecule type" value="Genomic_DNA"/>
</dbReference>
<organism evidence="2 3">
    <name type="scientific">Leptospira hartskeerlii</name>
    <dbReference type="NCBI Taxonomy" id="2023177"/>
    <lineage>
        <taxon>Bacteria</taxon>
        <taxon>Pseudomonadati</taxon>
        <taxon>Spirochaetota</taxon>
        <taxon>Spirochaetia</taxon>
        <taxon>Leptospirales</taxon>
        <taxon>Leptospiraceae</taxon>
        <taxon>Leptospira</taxon>
    </lineage>
</organism>
<dbReference type="RefSeq" id="WP_100706641.1">
    <property type="nucleotide sequence ID" value="NZ_NPDL01000008.1"/>
</dbReference>
<sequence length="267" mass="29972">MATGKEASKSKFCIFLILAGVQVFTLSSCETIRSFWKPKDAFIKSLDLPDWVLESSIKLRIFNDSPNVINPEDAMPEDDIASYGNQLRVLLAVSPAAMRDIYEMAGCLDGSDLIKVRGNKMTDSGEDIWFGVCKSGAQDAIVFRVLEMGNNQLYYLYEEELVKTWDESKKNAKTNPDKSMRLATKIIEHEPAHPGARRLLGSLYLKNGYCPGAVRNYRIYLRILPHSAEKSKIDSLIRKSCGETLVPKKPEPKEFSDELPTIEESAP</sequence>
<accession>A0A2M9XCI6</accession>
<dbReference type="SUPFAM" id="SSF48452">
    <property type="entry name" value="TPR-like"/>
    <property type="match status" value="1"/>
</dbReference>